<organism evidence="12 13">
    <name type="scientific">Candidatus Thioglobus autotrophicus</name>
    <dbReference type="NCBI Taxonomy" id="1705394"/>
    <lineage>
        <taxon>Bacteria</taxon>
        <taxon>Pseudomonadati</taxon>
        <taxon>Pseudomonadota</taxon>
        <taxon>Gammaproteobacteria</taxon>
        <taxon>Candidatus Pseudothioglobaceae</taxon>
        <taxon>Candidatus Thioglobus</taxon>
    </lineage>
</organism>
<feature type="binding site" evidence="10">
    <location>
        <position position="197"/>
    </location>
    <ligand>
        <name>Mn(2+)</name>
        <dbReference type="ChEBI" id="CHEBI:29035"/>
        <label>1</label>
    </ligand>
</feature>
<dbReference type="GO" id="GO:0030145">
    <property type="term" value="F:manganese ion binding"/>
    <property type="evidence" value="ECO:0007669"/>
    <property type="project" value="UniProtKB-UniRule"/>
</dbReference>
<dbReference type="RefSeq" id="WP_053951169.1">
    <property type="nucleotide sequence ID" value="NZ_CP010552.1"/>
</dbReference>
<evidence type="ECO:0000259" key="11">
    <source>
        <dbReference type="Pfam" id="PF00149"/>
    </source>
</evidence>
<reference evidence="12 13" key="1">
    <citation type="journal article" date="2015" name="Genome Announc.">
        <title>Genome Sequence of 'Candidatus Thioglobus autotrophica' Strain EF1, a Chemoautotroph from the SUP05 Clade of Marine Gammaproteobacteria.</title>
        <authorList>
            <person name="Shah V."/>
            <person name="Morris R.M."/>
        </authorList>
    </citation>
    <scope>NUCLEOTIDE SEQUENCE [LARGE SCALE GENOMIC DNA]</scope>
    <source>
        <strain evidence="12 13">EF1</strain>
    </source>
</reference>
<dbReference type="STRING" id="1705394.SP60_02650"/>
<feature type="binding site" evidence="10">
    <location>
        <position position="167"/>
    </location>
    <ligand>
        <name>substrate</name>
    </ligand>
</feature>
<feature type="binding site" evidence="10">
    <location>
        <position position="79"/>
    </location>
    <ligand>
        <name>Mn(2+)</name>
        <dbReference type="ChEBI" id="CHEBI:29035"/>
        <label>2</label>
    </ligand>
</feature>
<dbReference type="InterPro" id="IPR010138">
    <property type="entry name" value="UDP-diacylglucosamine_Hdrlase"/>
</dbReference>
<feature type="binding site" evidence="10">
    <location>
        <position position="122"/>
    </location>
    <ligand>
        <name>substrate</name>
    </ligand>
</feature>
<proteinExistence type="inferred from homology"/>
<protein>
    <recommendedName>
        <fullName evidence="10">UDP-2,3-diacylglucosamine hydrolase</fullName>
        <ecNumber evidence="10">3.6.1.54</ecNumber>
    </recommendedName>
    <alternativeName>
        <fullName evidence="10">UDP-2,3-diacylglucosamine diphosphatase</fullName>
    </alternativeName>
</protein>
<evidence type="ECO:0000256" key="3">
    <source>
        <dbReference type="ARBA" id="ARBA00022519"/>
    </source>
</evidence>
<dbReference type="OrthoDB" id="9783283at2"/>
<dbReference type="InterPro" id="IPR029052">
    <property type="entry name" value="Metallo-depent_PP-like"/>
</dbReference>
<evidence type="ECO:0000256" key="1">
    <source>
        <dbReference type="ARBA" id="ARBA00022475"/>
    </source>
</evidence>
<keyword evidence="1 10" id="KW-1003">Cell membrane</keyword>
<comment type="cofactor">
    <cofactor evidence="10">
        <name>Mn(2+)</name>
        <dbReference type="ChEBI" id="CHEBI:29035"/>
    </cofactor>
    <text evidence="10">Binds 2 Mn(2+) ions per subunit in a binuclear metal center.</text>
</comment>
<keyword evidence="3 10" id="KW-0997">Cell inner membrane</keyword>
<feature type="binding site" evidence="10">
    <location>
        <position position="10"/>
    </location>
    <ligand>
        <name>Mn(2+)</name>
        <dbReference type="ChEBI" id="CHEBI:29035"/>
        <label>1</label>
    </ligand>
</feature>
<keyword evidence="7 10" id="KW-0443">Lipid metabolism</keyword>
<dbReference type="HAMAP" id="MF_00575">
    <property type="entry name" value="LpxH"/>
    <property type="match status" value="1"/>
</dbReference>
<dbReference type="GO" id="GO:0008758">
    <property type="term" value="F:UDP-2,3-diacylglucosamine hydrolase activity"/>
    <property type="evidence" value="ECO:0007669"/>
    <property type="project" value="UniProtKB-UniRule"/>
</dbReference>
<feature type="binding site" evidence="10">
    <location>
        <position position="164"/>
    </location>
    <ligand>
        <name>substrate</name>
    </ligand>
</feature>
<dbReference type="GO" id="GO:0009245">
    <property type="term" value="P:lipid A biosynthetic process"/>
    <property type="evidence" value="ECO:0007669"/>
    <property type="project" value="UniProtKB-UniRule"/>
</dbReference>
<feature type="binding site" evidence="10">
    <location>
        <position position="195"/>
    </location>
    <ligand>
        <name>substrate</name>
    </ligand>
</feature>
<dbReference type="InterPro" id="IPR004843">
    <property type="entry name" value="Calcineurin-like_PHP"/>
</dbReference>
<dbReference type="NCBIfam" id="TIGR01854">
    <property type="entry name" value="lipid_A_lpxH"/>
    <property type="match status" value="1"/>
</dbReference>
<dbReference type="GO" id="GO:0005737">
    <property type="term" value="C:cytoplasm"/>
    <property type="evidence" value="ECO:0007669"/>
    <property type="project" value="InterPro"/>
</dbReference>
<comment type="catalytic activity">
    <reaction evidence="10">
        <text>UDP-2-N,3-O-bis[(3R)-3-hydroxytetradecanoyl]-alpha-D-glucosamine + H2O = 2-N,3-O-bis[(3R)-3-hydroxytetradecanoyl]-alpha-D-glucosaminyl 1-phosphate + UMP + 2 H(+)</text>
        <dbReference type="Rhea" id="RHEA:25213"/>
        <dbReference type="ChEBI" id="CHEBI:15377"/>
        <dbReference type="ChEBI" id="CHEBI:15378"/>
        <dbReference type="ChEBI" id="CHEBI:57865"/>
        <dbReference type="ChEBI" id="CHEBI:57957"/>
        <dbReference type="ChEBI" id="CHEBI:78847"/>
        <dbReference type="EC" id="3.6.1.54"/>
    </reaction>
</comment>
<feature type="binding site" evidence="10">
    <location>
        <position position="114"/>
    </location>
    <ligand>
        <name>Mn(2+)</name>
        <dbReference type="ChEBI" id="CHEBI:29035"/>
        <label>2</label>
    </ligand>
</feature>
<comment type="subcellular location">
    <subcellularLocation>
        <location evidence="10">Cell inner membrane</location>
        <topology evidence="10">Peripheral membrane protein</topology>
        <orientation evidence="10">Cytoplasmic side</orientation>
    </subcellularLocation>
</comment>
<evidence type="ECO:0000256" key="4">
    <source>
        <dbReference type="ARBA" id="ARBA00022556"/>
    </source>
</evidence>
<dbReference type="KEGG" id="tho:SP60_02650"/>
<dbReference type="PANTHER" id="PTHR34990:SF1">
    <property type="entry name" value="UDP-2,3-DIACYLGLUCOSAMINE HYDROLASE"/>
    <property type="match status" value="1"/>
</dbReference>
<feature type="domain" description="Calcineurin-like phosphoesterase" evidence="11">
    <location>
        <begin position="4"/>
        <end position="198"/>
    </location>
</feature>
<feature type="binding site" evidence="10">
    <location>
        <begin position="79"/>
        <end position="80"/>
    </location>
    <ligand>
        <name>substrate</name>
    </ligand>
</feature>
<evidence type="ECO:0000256" key="10">
    <source>
        <dbReference type="HAMAP-Rule" id="MF_00575"/>
    </source>
</evidence>
<dbReference type="NCBIfam" id="NF003743">
    <property type="entry name" value="PRK05340.1"/>
    <property type="match status" value="1"/>
</dbReference>
<evidence type="ECO:0000256" key="7">
    <source>
        <dbReference type="ARBA" id="ARBA00023098"/>
    </source>
</evidence>
<comment type="similarity">
    <text evidence="10">Belongs to the LpxH family.</text>
</comment>
<feature type="binding site" evidence="10">
    <location>
        <position position="42"/>
    </location>
    <ligand>
        <name>Mn(2+)</name>
        <dbReference type="ChEBI" id="CHEBI:29035"/>
        <label>1</label>
    </ligand>
</feature>
<evidence type="ECO:0000256" key="8">
    <source>
        <dbReference type="ARBA" id="ARBA00023136"/>
    </source>
</evidence>
<gene>
    <name evidence="10" type="primary">lpxH</name>
    <name evidence="12" type="ORF">SP60_02650</name>
</gene>
<dbReference type="Proteomes" id="UP000058020">
    <property type="component" value="Chromosome"/>
</dbReference>
<sequence length="235" mass="26973">MTIRTLLIADLHLVSHEVEKNQLFEKFCQQAESADQVFILGDLFNTWLGDDLSAPHYAQTLLTLKALSSKTKVLIMTGNRDFLLAHEFARQTNCQLIDSPYLLETSGHQYVLTHGDELCTDDESYQQMKSILQHPITKFIFVRLPKKWRLKLSGQLRQKSINAQQNKSKEIMDVNPSAVNELMKKYPGADLIHGHTHRLNTHVEKTFTRYVLGDWSAAQGNAIEITDQLNRLEIR</sequence>
<dbReference type="AlphaFoldDB" id="A0A0M3TTW9"/>
<dbReference type="UniPathway" id="UPA00359">
    <property type="reaction ID" value="UER00480"/>
</dbReference>
<keyword evidence="6 10" id="KW-0378">Hydrolase</keyword>
<keyword evidence="4 10" id="KW-0441">Lipid A biosynthesis</keyword>
<feature type="binding site" evidence="10">
    <location>
        <position position="12"/>
    </location>
    <ligand>
        <name>Mn(2+)</name>
        <dbReference type="ChEBI" id="CHEBI:29035"/>
        <label>1</label>
    </ligand>
</feature>
<dbReference type="PANTHER" id="PTHR34990">
    <property type="entry name" value="UDP-2,3-DIACYLGLUCOSAMINE HYDROLASE-RELATED"/>
    <property type="match status" value="1"/>
</dbReference>
<feature type="binding site" evidence="10">
    <location>
        <position position="42"/>
    </location>
    <ligand>
        <name>Mn(2+)</name>
        <dbReference type="ChEBI" id="CHEBI:29035"/>
        <label>2</label>
    </ligand>
</feature>
<keyword evidence="8 10" id="KW-0472">Membrane</keyword>
<feature type="binding site" evidence="10">
    <location>
        <position position="160"/>
    </location>
    <ligand>
        <name>substrate</name>
    </ligand>
</feature>
<dbReference type="SUPFAM" id="SSF56300">
    <property type="entry name" value="Metallo-dependent phosphatases"/>
    <property type="match status" value="1"/>
</dbReference>
<dbReference type="CDD" id="cd07398">
    <property type="entry name" value="MPP_YbbF-LpxH"/>
    <property type="match status" value="1"/>
</dbReference>
<keyword evidence="13" id="KW-1185">Reference proteome</keyword>
<comment type="function">
    <text evidence="10">Hydrolyzes the pyrophosphate bond of UDP-2,3-diacylglucosamine to yield 2,3-diacylglucosamine 1-phosphate (lipid X) and UMP by catalyzing the attack of water at the alpha-P atom. Involved in the biosynthesis of lipid A, a phosphorylated glycolipid that anchors the lipopolysaccharide to the outer membrane of the cell.</text>
</comment>
<dbReference type="EC" id="3.6.1.54" evidence="10"/>
<dbReference type="GO" id="GO:0019897">
    <property type="term" value="C:extrinsic component of plasma membrane"/>
    <property type="evidence" value="ECO:0007669"/>
    <property type="project" value="UniProtKB-UniRule"/>
</dbReference>
<dbReference type="InterPro" id="IPR043461">
    <property type="entry name" value="LpxH-like"/>
</dbReference>
<evidence type="ECO:0000256" key="2">
    <source>
        <dbReference type="ARBA" id="ARBA00022516"/>
    </source>
</evidence>
<evidence type="ECO:0000256" key="5">
    <source>
        <dbReference type="ARBA" id="ARBA00022723"/>
    </source>
</evidence>
<comment type="pathway">
    <text evidence="10">Glycolipid biosynthesis; lipid IV(A) biosynthesis; lipid IV(A) from (3R)-3-hydroxytetradecanoyl-[acyl-carrier-protein] and UDP-N-acetyl-alpha-D-glucosamine: step 4/6.</text>
</comment>
<dbReference type="Pfam" id="PF00149">
    <property type="entry name" value="Metallophos"/>
    <property type="match status" value="1"/>
</dbReference>
<dbReference type="PATRIC" id="fig|1705394.5.peg.537"/>
<evidence type="ECO:0000256" key="6">
    <source>
        <dbReference type="ARBA" id="ARBA00022801"/>
    </source>
</evidence>
<evidence type="ECO:0000313" key="12">
    <source>
        <dbReference type="EMBL" id="ALE52231.1"/>
    </source>
</evidence>
<keyword evidence="5 10" id="KW-0479">Metal-binding</keyword>
<keyword evidence="9 10" id="KW-0464">Manganese</keyword>
<feature type="binding site" evidence="10">
    <location>
        <position position="195"/>
    </location>
    <ligand>
        <name>Mn(2+)</name>
        <dbReference type="ChEBI" id="CHEBI:29035"/>
        <label>2</label>
    </ligand>
</feature>
<dbReference type="EMBL" id="CP010552">
    <property type="protein sequence ID" value="ALE52231.1"/>
    <property type="molecule type" value="Genomic_DNA"/>
</dbReference>
<keyword evidence="2 10" id="KW-0444">Lipid biosynthesis</keyword>
<evidence type="ECO:0000313" key="13">
    <source>
        <dbReference type="Proteomes" id="UP000058020"/>
    </source>
</evidence>
<dbReference type="Gene3D" id="3.60.21.10">
    <property type="match status" value="1"/>
</dbReference>
<name>A0A0M3TTW9_9GAMM</name>
<evidence type="ECO:0000256" key="9">
    <source>
        <dbReference type="ARBA" id="ARBA00023211"/>
    </source>
</evidence>
<accession>A0A0M3TTW9</accession>